<gene>
    <name evidence="1" type="ORF">KW868_10865</name>
</gene>
<dbReference type="GeneID" id="67742345"/>
<proteinExistence type="predicted"/>
<dbReference type="STRING" id="106649.GCA_000829655_02876"/>
<dbReference type="RefSeq" id="WP_004818484.1">
    <property type="nucleotide sequence ID" value="NZ_AP014630.1"/>
</dbReference>
<dbReference type="EMBL" id="JAHWXT010000003">
    <property type="protein sequence ID" value="MCF0264955.1"/>
    <property type="molecule type" value="Genomic_DNA"/>
</dbReference>
<dbReference type="Proteomes" id="UP000887320">
    <property type="component" value="Unassembled WGS sequence"/>
</dbReference>
<comment type="caution">
    <text evidence="1">The sequence shown here is derived from an EMBL/GenBank/DDBJ whole genome shotgun (WGS) entry which is preliminary data.</text>
</comment>
<accession>A0A077KU70</accession>
<dbReference type="KEGG" id="agu:AS4_02220"/>
<name>A0A077KU70_ACIGI</name>
<sequence>MFKPFENGTESHSIHDLTLENQTDCVSIYGNLQITKDQAGLKAAKLLQSYLNEVVASLEKQSDLPEQLARQSEGEIENPFL</sequence>
<evidence type="ECO:0000313" key="1">
    <source>
        <dbReference type="EMBL" id="MCF0264955.1"/>
    </source>
</evidence>
<reference evidence="1" key="1">
    <citation type="submission" date="2021-07" db="EMBL/GenBank/DDBJ databases">
        <authorList>
            <person name="Fernandez M."/>
            <person name="Pereira P."/>
            <person name="Torres Tejerizo G.A."/>
            <person name="Gonzalez P."/>
            <person name="Agostini E."/>
        </authorList>
    </citation>
    <scope>NUCLEOTIDE SEQUENCE</scope>
    <source>
        <strain evidence="1">SFC 500-1A</strain>
    </source>
</reference>
<organism evidence="1 2">
    <name type="scientific">Acinetobacter guillouiae</name>
    <name type="common">Acinetobacter genomosp. 11</name>
    <dbReference type="NCBI Taxonomy" id="106649"/>
    <lineage>
        <taxon>Bacteria</taxon>
        <taxon>Pseudomonadati</taxon>
        <taxon>Pseudomonadota</taxon>
        <taxon>Gammaproteobacteria</taxon>
        <taxon>Moraxellales</taxon>
        <taxon>Moraxellaceae</taxon>
        <taxon>Acinetobacter</taxon>
    </lineage>
</organism>
<dbReference type="AlphaFoldDB" id="A0A077KU70"/>
<protein>
    <submittedName>
        <fullName evidence="1">Uncharacterized protein</fullName>
    </submittedName>
</protein>
<evidence type="ECO:0000313" key="2">
    <source>
        <dbReference type="Proteomes" id="UP000887320"/>
    </source>
</evidence>